<dbReference type="SUPFAM" id="SSF56112">
    <property type="entry name" value="Protein kinase-like (PK-like)"/>
    <property type="match status" value="1"/>
</dbReference>
<comment type="caution">
    <text evidence="2">The sequence shown here is derived from an EMBL/GenBank/DDBJ whole genome shotgun (WGS) entry which is preliminary data.</text>
</comment>
<dbReference type="AlphaFoldDB" id="A0A9W6SJP2"/>
<feature type="domain" description="Aminoglycoside phosphotransferase" evidence="1">
    <location>
        <begin position="25"/>
        <end position="144"/>
    </location>
</feature>
<gene>
    <name evidence="2" type="ORF">Afil01_20400</name>
</gene>
<dbReference type="RefSeq" id="WP_285662362.1">
    <property type="nucleotide sequence ID" value="NZ_BSTX01000001.1"/>
</dbReference>
<evidence type="ECO:0000259" key="1">
    <source>
        <dbReference type="Pfam" id="PF01636"/>
    </source>
</evidence>
<sequence length="286" mass="30547">MLTTDPPKEALDWVASLMSAPVTGVRVLGGGMHAATHRVETGAGPVVIRRFEPGDDAALREERVLRLIDGLGGLAPRLVGADPSGSLFGEPAVVITVVPGGGNITPVDVGDWARQLARALAALHALPIPEGFPNRMDGVPAPEHPRVVERLGVLQAQPHVLCHVDFWSGNTVWEGETLSGIVDWTSAGTAPRGYDVSWTRDDIVLLHGPEIADVFLAEYEAAAGVSVEEMYYWDLWTAHRTLPHVGGWSKGYVDLGRADLTPEELVRRKTAWLAGLEAGSGVTAEV</sequence>
<feature type="domain" description="Aminoglycoside phosphotransferase" evidence="1">
    <location>
        <begin position="147"/>
        <end position="222"/>
    </location>
</feature>
<dbReference type="Gene3D" id="3.90.1200.10">
    <property type="match status" value="1"/>
</dbReference>
<organism evidence="2 3">
    <name type="scientific">Actinorhabdospora filicis</name>
    <dbReference type="NCBI Taxonomy" id="1785913"/>
    <lineage>
        <taxon>Bacteria</taxon>
        <taxon>Bacillati</taxon>
        <taxon>Actinomycetota</taxon>
        <taxon>Actinomycetes</taxon>
        <taxon>Micromonosporales</taxon>
        <taxon>Micromonosporaceae</taxon>
        <taxon>Actinorhabdospora</taxon>
    </lineage>
</organism>
<dbReference type="InterPro" id="IPR002575">
    <property type="entry name" value="Aminoglycoside_PTrfase"/>
</dbReference>
<keyword evidence="3" id="KW-1185">Reference proteome</keyword>
<reference evidence="2" key="1">
    <citation type="submission" date="2023-03" db="EMBL/GenBank/DDBJ databases">
        <title>Actinorhabdospora filicis NBRC 111898.</title>
        <authorList>
            <person name="Ichikawa N."/>
            <person name="Sato H."/>
            <person name="Tonouchi N."/>
        </authorList>
    </citation>
    <scope>NUCLEOTIDE SEQUENCE</scope>
    <source>
        <strain evidence="2">NBRC 111898</strain>
    </source>
</reference>
<evidence type="ECO:0000313" key="3">
    <source>
        <dbReference type="Proteomes" id="UP001165079"/>
    </source>
</evidence>
<proteinExistence type="predicted"/>
<evidence type="ECO:0000313" key="2">
    <source>
        <dbReference type="EMBL" id="GLZ77233.1"/>
    </source>
</evidence>
<name>A0A9W6SJP2_9ACTN</name>
<accession>A0A9W6SJP2</accession>
<dbReference type="Pfam" id="PF01636">
    <property type="entry name" value="APH"/>
    <property type="match status" value="2"/>
</dbReference>
<dbReference type="Proteomes" id="UP001165079">
    <property type="component" value="Unassembled WGS sequence"/>
</dbReference>
<dbReference type="InterPro" id="IPR011009">
    <property type="entry name" value="Kinase-like_dom_sf"/>
</dbReference>
<protein>
    <recommendedName>
        <fullName evidence="1">Aminoglycoside phosphotransferase domain-containing protein</fullName>
    </recommendedName>
</protein>
<dbReference type="EMBL" id="BSTX01000001">
    <property type="protein sequence ID" value="GLZ77233.1"/>
    <property type="molecule type" value="Genomic_DNA"/>
</dbReference>